<dbReference type="EMBL" id="JBEXZR010000045">
    <property type="protein sequence ID" value="MEU0711960.1"/>
    <property type="molecule type" value="Genomic_DNA"/>
</dbReference>
<sequence length="313" mass="32635">MDARTRPARRRRGRVPAVLAAAAACLLAFPGAVPNTFGRLGSLLETFLPWLGLVVPVLLVVARARRSAVVLLVLLPVACLWLGRYGGAPAAGGAPAYDITVVQHNVSDENSDPEGTVRTLRDARPQLIALQELTPAALPAYRAALAPGHPHHAVHGTVGLWSAYPLRDVRPLDIRPPGFGADWNRGLRATAVTPYGEVAVLVAHLPSVRIGPTGLRSGPRDAGAALLGGAIAAEPAGRVIVLGDLNGTVEDRGLAPVTDRLGPAPATLAFSWPAALPLARIDQVLARTATVVGISTLPRTGSDHLPVAARIRM</sequence>
<evidence type="ECO:0000256" key="1">
    <source>
        <dbReference type="SAM" id="Phobius"/>
    </source>
</evidence>
<keyword evidence="1" id="KW-0472">Membrane</keyword>
<dbReference type="InterPro" id="IPR005135">
    <property type="entry name" value="Endo/exonuclease/phosphatase"/>
</dbReference>
<gene>
    <name evidence="3" type="ORF">ABZ508_31815</name>
</gene>
<feature type="transmembrane region" description="Helical" evidence="1">
    <location>
        <begin position="40"/>
        <end position="61"/>
    </location>
</feature>
<organism evidence="3 4">
    <name type="scientific">Streptomyces lavendulocolor</name>
    <dbReference type="NCBI Taxonomy" id="67316"/>
    <lineage>
        <taxon>Bacteria</taxon>
        <taxon>Bacillati</taxon>
        <taxon>Actinomycetota</taxon>
        <taxon>Actinomycetes</taxon>
        <taxon>Kitasatosporales</taxon>
        <taxon>Streptomycetaceae</taxon>
        <taxon>Streptomyces</taxon>
    </lineage>
</organism>
<dbReference type="Proteomes" id="UP001550378">
    <property type="component" value="Unassembled WGS sequence"/>
</dbReference>
<evidence type="ECO:0000313" key="4">
    <source>
        <dbReference type="Proteomes" id="UP001550378"/>
    </source>
</evidence>
<keyword evidence="3" id="KW-0255">Endonuclease</keyword>
<keyword evidence="1" id="KW-1133">Transmembrane helix</keyword>
<dbReference type="SUPFAM" id="SSF56219">
    <property type="entry name" value="DNase I-like"/>
    <property type="match status" value="1"/>
</dbReference>
<feature type="domain" description="Endonuclease/exonuclease/phosphatase" evidence="2">
    <location>
        <begin position="103"/>
        <end position="304"/>
    </location>
</feature>
<evidence type="ECO:0000313" key="3">
    <source>
        <dbReference type="EMBL" id="MEU0711960.1"/>
    </source>
</evidence>
<comment type="caution">
    <text evidence="3">The sequence shown here is derived from an EMBL/GenBank/DDBJ whole genome shotgun (WGS) entry which is preliminary data.</text>
</comment>
<keyword evidence="3" id="KW-0540">Nuclease</keyword>
<dbReference type="InterPro" id="IPR036691">
    <property type="entry name" value="Endo/exonu/phosph_ase_sf"/>
</dbReference>
<evidence type="ECO:0000259" key="2">
    <source>
        <dbReference type="Pfam" id="PF03372"/>
    </source>
</evidence>
<feature type="transmembrane region" description="Helical" evidence="1">
    <location>
        <begin position="68"/>
        <end position="87"/>
    </location>
</feature>
<keyword evidence="4" id="KW-1185">Reference proteome</keyword>
<proteinExistence type="predicted"/>
<dbReference type="Pfam" id="PF03372">
    <property type="entry name" value="Exo_endo_phos"/>
    <property type="match status" value="1"/>
</dbReference>
<dbReference type="GO" id="GO:0004519">
    <property type="term" value="F:endonuclease activity"/>
    <property type="evidence" value="ECO:0007669"/>
    <property type="project" value="UniProtKB-KW"/>
</dbReference>
<keyword evidence="3" id="KW-0378">Hydrolase</keyword>
<dbReference type="Gene3D" id="3.60.10.10">
    <property type="entry name" value="Endonuclease/exonuclease/phosphatase"/>
    <property type="match status" value="1"/>
</dbReference>
<dbReference type="PROSITE" id="PS51257">
    <property type="entry name" value="PROKAR_LIPOPROTEIN"/>
    <property type="match status" value="1"/>
</dbReference>
<keyword evidence="1" id="KW-0812">Transmembrane</keyword>
<accession>A0ABV2WF63</accession>
<protein>
    <submittedName>
        <fullName evidence="3">Endonuclease/exonuclease/phosphatase family protein</fullName>
    </submittedName>
</protein>
<name>A0ABV2WF63_9ACTN</name>
<reference evidence="3 4" key="1">
    <citation type="submission" date="2024-06" db="EMBL/GenBank/DDBJ databases">
        <title>The Natural Products Discovery Center: Release of the First 8490 Sequenced Strains for Exploring Actinobacteria Biosynthetic Diversity.</title>
        <authorList>
            <person name="Kalkreuter E."/>
            <person name="Kautsar S.A."/>
            <person name="Yang D."/>
            <person name="Bader C.D."/>
            <person name="Teijaro C.N."/>
            <person name="Fluegel L."/>
            <person name="Davis C.M."/>
            <person name="Simpson J.R."/>
            <person name="Lauterbach L."/>
            <person name="Steele A.D."/>
            <person name="Gui C."/>
            <person name="Meng S."/>
            <person name="Li G."/>
            <person name="Viehrig K."/>
            <person name="Ye F."/>
            <person name="Su P."/>
            <person name="Kiefer A.F."/>
            <person name="Nichols A."/>
            <person name="Cepeda A.J."/>
            <person name="Yan W."/>
            <person name="Fan B."/>
            <person name="Jiang Y."/>
            <person name="Adhikari A."/>
            <person name="Zheng C.-J."/>
            <person name="Schuster L."/>
            <person name="Cowan T.M."/>
            <person name="Smanski M.J."/>
            <person name="Chevrette M.G."/>
            <person name="De Carvalho L.P.S."/>
            <person name="Shen B."/>
        </authorList>
    </citation>
    <scope>NUCLEOTIDE SEQUENCE [LARGE SCALE GENOMIC DNA]</scope>
    <source>
        <strain evidence="3 4">NPDC006337</strain>
    </source>
</reference>